<comment type="caution">
    <text evidence="2">The sequence shown here is derived from an EMBL/GenBank/DDBJ whole genome shotgun (WGS) entry which is preliminary data.</text>
</comment>
<evidence type="ECO:0000313" key="2">
    <source>
        <dbReference type="EMBL" id="KAF0328997.1"/>
    </source>
</evidence>
<keyword evidence="3" id="KW-1185">Reference proteome</keyword>
<accession>A0A8H3WQY3</accession>
<evidence type="ECO:0000256" key="1">
    <source>
        <dbReference type="SAM" id="MobiDB-lite"/>
    </source>
</evidence>
<feature type="region of interest" description="Disordered" evidence="1">
    <location>
        <begin position="1"/>
        <end position="91"/>
    </location>
</feature>
<reference evidence="2 3" key="1">
    <citation type="submission" date="2019-12" db="EMBL/GenBank/DDBJ databases">
        <title>A genome sequence resource for the geographically widespread anthracnose pathogen Colletotrichum asianum.</title>
        <authorList>
            <person name="Meng Y."/>
        </authorList>
    </citation>
    <scope>NUCLEOTIDE SEQUENCE [LARGE SCALE GENOMIC DNA]</scope>
    <source>
        <strain evidence="2 3">ICMP 18580</strain>
    </source>
</reference>
<feature type="compositionally biased region" description="Basic and acidic residues" evidence="1">
    <location>
        <begin position="19"/>
        <end position="31"/>
    </location>
</feature>
<evidence type="ECO:0000313" key="3">
    <source>
        <dbReference type="Proteomes" id="UP000434172"/>
    </source>
</evidence>
<dbReference type="Proteomes" id="UP000434172">
    <property type="component" value="Unassembled WGS sequence"/>
</dbReference>
<organism evidence="2 3">
    <name type="scientific">Colletotrichum asianum</name>
    <dbReference type="NCBI Taxonomy" id="702518"/>
    <lineage>
        <taxon>Eukaryota</taxon>
        <taxon>Fungi</taxon>
        <taxon>Dikarya</taxon>
        <taxon>Ascomycota</taxon>
        <taxon>Pezizomycotina</taxon>
        <taxon>Sordariomycetes</taxon>
        <taxon>Hypocreomycetidae</taxon>
        <taxon>Glomerellales</taxon>
        <taxon>Glomerellaceae</taxon>
        <taxon>Colletotrichum</taxon>
        <taxon>Colletotrichum gloeosporioides species complex</taxon>
    </lineage>
</organism>
<protein>
    <submittedName>
        <fullName evidence="2">Uncharacterized protein</fullName>
    </submittedName>
</protein>
<proteinExistence type="predicted"/>
<dbReference type="EMBL" id="WOWK01000014">
    <property type="protein sequence ID" value="KAF0328997.1"/>
    <property type="molecule type" value="Genomic_DNA"/>
</dbReference>
<dbReference type="AlphaFoldDB" id="A0A8H3WQY3"/>
<sequence>MCTRCNGQRAGHASVGREGVSREADEARCGEIGESANVESRARCDFASGQPQSGQGAESIDDATSFRGTTEGRAVRSMGCGGDSSTGKTDVIEDFEVDEVLWKGEAGVRGRDYHQAVGGRLE</sequence>
<gene>
    <name evidence="2" type="ORF">GQ607_003665</name>
</gene>
<name>A0A8H3WQY3_9PEZI</name>